<dbReference type="Gene3D" id="3.30.70.1730">
    <property type="match status" value="1"/>
</dbReference>
<keyword evidence="8" id="KW-1185">Reference proteome</keyword>
<dbReference type="PROSITE" id="PS01109">
    <property type="entry name" value="RIBOSOMAL_L10"/>
    <property type="match status" value="1"/>
</dbReference>
<dbReference type="HAMAP" id="MF_00362">
    <property type="entry name" value="Ribosomal_uL10"/>
    <property type="match status" value="1"/>
</dbReference>
<comment type="caution">
    <text evidence="7">The sequence shown here is derived from an EMBL/GenBank/DDBJ whole genome shotgun (WGS) entry which is preliminary data.</text>
</comment>
<dbReference type="Pfam" id="PF00466">
    <property type="entry name" value="Ribosomal_L10"/>
    <property type="match status" value="1"/>
</dbReference>
<name>A0A8J7RLS5_9BACT</name>
<evidence type="ECO:0000256" key="4">
    <source>
        <dbReference type="ARBA" id="ARBA00023274"/>
    </source>
</evidence>
<dbReference type="AlphaFoldDB" id="A0A8J7RLS5"/>
<sequence>MATLAEKKEIVKNLVEELKDADALYLTNFKGMSVAELNELRGEFRQKGIAYKVYNNTLFRRALEETGKFEGISEHTVNETAYTIVKGDAAEPAKLLKKFLKERKKPEFKAAVIEDTVYTSDQLDTLAAMKSKEEVIGDIIGLLMSPISNVVGGLQSQGSNIAGAVKTIAEKEE</sequence>
<dbReference type="InterPro" id="IPR002363">
    <property type="entry name" value="Ribosomal_uL10_CS_bac"/>
</dbReference>
<organism evidence="7 8">
    <name type="scientific">Natronogracilivirga saccharolytica</name>
    <dbReference type="NCBI Taxonomy" id="2812953"/>
    <lineage>
        <taxon>Bacteria</taxon>
        <taxon>Pseudomonadati</taxon>
        <taxon>Balneolota</taxon>
        <taxon>Balneolia</taxon>
        <taxon>Balneolales</taxon>
        <taxon>Cyclonatronaceae</taxon>
        <taxon>Natronogracilivirga</taxon>
    </lineage>
</organism>
<dbReference type="GO" id="GO:0070180">
    <property type="term" value="F:large ribosomal subunit rRNA binding"/>
    <property type="evidence" value="ECO:0007669"/>
    <property type="project" value="UniProtKB-UniRule"/>
</dbReference>
<keyword evidence="4 6" id="KW-0687">Ribonucleoprotein</keyword>
<reference evidence="7" key="1">
    <citation type="submission" date="2021-02" db="EMBL/GenBank/DDBJ databases">
        <title>Natronogracilivirga saccharolytica gen. nov. sp. nov. a new anaerobic, haloalkiliphilic carbohydrate-fermenting bacterium from soda lake and proposing of Cyclonatronumiaceae fam. nov. in the phylum Balneolaeota.</title>
        <authorList>
            <person name="Zhilina T.N."/>
            <person name="Sorokin D.Y."/>
            <person name="Zavarzina D.G."/>
            <person name="Toshchakov S.V."/>
            <person name="Kublanov I.V."/>
        </authorList>
    </citation>
    <scope>NUCLEOTIDE SEQUENCE</scope>
    <source>
        <strain evidence="7">Z-1702</strain>
    </source>
</reference>
<evidence type="ECO:0000313" key="7">
    <source>
        <dbReference type="EMBL" id="MBP3192034.1"/>
    </source>
</evidence>
<comment type="similarity">
    <text evidence="2 6">Belongs to the universal ribosomal protein uL10 family.</text>
</comment>
<dbReference type="GO" id="GO:0015934">
    <property type="term" value="C:large ribosomal subunit"/>
    <property type="evidence" value="ECO:0007669"/>
    <property type="project" value="InterPro"/>
</dbReference>
<evidence type="ECO:0000256" key="3">
    <source>
        <dbReference type="ARBA" id="ARBA00022980"/>
    </source>
</evidence>
<comment type="function">
    <text evidence="1 6">Forms part of the ribosomal stalk, playing a central role in the interaction of the ribosome with GTP-bound translation factors.</text>
</comment>
<dbReference type="NCBIfam" id="NF000955">
    <property type="entry name" value="PRK00099.1-1"/>
    <property type="match status" value="1"/>
</dbReference>
<evidence type="ECO:0000256" key="1">
    <source>
        <dbReference type="ARBA" id="ARBA00002633"/>
    </source>
</evidence>
<dbReference type="InterPro" id="IPR043141">
    <property type="entry name" value="Ribosomal_uL10-like_sf"/>
</dbReference>
<keyword evidence="6" id="KW-0699">rRNA-binding</keyword>
<evidence type="ECO:0000256" key="6">
    <source>
        <dbReference type="HAMAP-Rule" id="MF_00362"/>
    </source>
</evidence>
<evidence type="ECO:0000256" key="2">
    <source>
        <dbReference type="ARBA" id="ARBA00008889"/>
    </source>
</evidence>
<evidence type="ECO:0000313" key="8">
    <source>
        <dbReference type="Proteomes" id="UP000673975"/>
    </source>
</evidence>
<dbReference type="CDD" id="cd05797">
    <property type="entry name" value="Ribosomal_L10"/>
    <property type="match status" value="1"/>
</dbReference>
<dbReference type="SUPFAM" id="SSF160369">
    <property type="entry name" value="Ribosomal protein L10-like"/>
    <property type="match status" value="1"/>
</dbReference>
<dbReference type="EMBL" id="JAFIDN010000003">
    <property type="protein sequence ID" value="MBP3192034.1"/>
    <property type="molecule type" value="Genomic_DNA"/>
</dbReference>
<accession>A0A8J7RLS5</accession>
<dbReference type="PANTHER" id="PTHR11560">
    <property type="entry name" value="39S RIBOSOMAL PROTEIN L10, MITOCHONDRIAL"/>
    <property type="match status" value="1"/>
</dbReference>
<keyword evidence="6" id="KW-0694">RNA-binding</keyword>
<keyword evidence="3 6" id="KW-0689">Ribosomal protein</keyword>
<dbReference type="Gene3D" id="6.10.250.290">
    <property type="match status" value="1"/>
</dbReference>
<dbReference type="Proteomes" id="UP000673975">
    <property type="component" value="Unassembled WGS sequence"/>
</dbReference>
<evidence type="ECO:0000256" key="5">
    <source>
        <dbReference type="ARBA" id="ARBA00035202"/>
    </source>
</evidence>
<dbReference type="GO" id="GO:0006412">
    <property type="term" value="P:translation"/>
    <property type="evidence" value="ECO:0007669"/>
    <property type="project" value="UniProtKB-UniRule"/>
</dbReference>
<dbReference type="InterPro" id="IPR001790">
    <property type="entry name" value="Ribosomal_uL10"/>
</dbReference>
<dbReference type="RefSeq" id="WP_210510931.1">
    <property type="nucleotide sequence ID" value="NZ_JAFIDN010000003.1"/>
</dbReference>
<dbReference type="InterPro" id="IPR022973">
    <property type="entry name" value="Ribosomal_uL10_bac"/>
</dbReference>
<comment type="subunit">
    <text evidence="6">Part of the ribosomal stalk of the 50S ribosomal subunit. The N-terminus interacts with L11 and the large rRNA to form the base of the stalk. The C-terminus forms an elongated spine to which L12 dimers bind in a sequential fashion forming a multimeric L10(L12)X complex.</text>
</comment>
<dbReference type="InterPro" id="IPR047865">
    <property type="entry name" value="Ribosomal_uL10_bac_type"/>
</dbReference>
<protein>
    <recommendedName>
        <fullName evidence="5 6">Large ribosomal subunit protein uL10</fullName>
    </recommendedName>
</protein>
<proteinExistence type="inferred from homology"/>
<gene>
    <name evidence="6" type="primary">rplJ</name>
    <name evidence="7" type="ORF">NATSA_05105</name>
</gene>
<dbReference type="GO" id="GO:0003735">
    <property type="term" value="F:structural constituent of ribosome"/>
    <property type="evidence" value="ECO:0007669"/>
    <property type="project" value="InterPro"/>
</dbReference>